<evidence type="ECO:0000256" key="1">
    <source>
        <dbReference type="SAM" id="MobiDB-lite"/>
    </source>
</evidence>
<name>A0AAQ3UQY1_PASNO</name>
<feature type="compositionally biased region" description="Polar residues" evidence="1">
    <location>
        <begin position="14"/>
        <end position="28"/>
    </location>
</feature>
<proteinExistence type="predicted"/>
<evidence type="ECO:0000313" key="2">
    <source>
        <dbReference type="EMBL" id="WVZ96586.1"/>
    </source>
</evidence>
<evidence type="ECO:0000313" key="3">
    <source>
        <dbReference type="Proteomes" id="UP001341281"/>
    </source>
</evidence>
<protein>
    <submittedName>
        <fullName evidence="2">Uncharacterized protein</fullName>
    </submittedName>
</protein>
<dbReference type="EMBL" id="CP144754">
    <property type="protein sequence ID" value="WVZ96586.1"/>
    <property type="molecule type" value="Genomic_DNA"/>
</dbReference>
<dbReference type="PANTHER" id="PTHR33165:SF85">
    <property type="entry name" value="OS08G0285100 PROTEIN"/>
    <property type="match status" value="1"/>
</dbReference>
<reference evidence="2 3" key="1">
    <citation type="submission" date="2024-02" db="EMBL/GenBank/DDBJ databases">
        <title>High-quality chromosome-scale genome assembly of Pensacola bahiagrass (Paspalum notatum Flugge var. saurae).</title>
        <authorList>
            <person name="Vega J.M."/>
            <person name="Podio M."/>
            <person name="Orjuela J."/>
            <person name="Siena L.A."/>
            <person name="Pessino S.C."/>
            <person name="Combes M.C."/>
            <person name="Mariac C."/>
            <person name="Albertini E."/>
            <person name="Pupilli F."/>
            <person name="Ortiz J.P.A."/>
            <person name="Leblanc O."/>
        </authorList>
    </citation>
    <scope>NUCLEOTIDE SEQUENCE [LARGE SCALE GENOMIC DNA]</scope>
    <source>
        <strain evidence="2">R1</strain>
        <tissue evidence="2">Leaf</tissue>
    </source>
</reference>
<sequence>MMTRARRRRRCSVAESTPFQAARKTQSLPPDPNEWRDWANLLPEMVDEISGRLLSADVAEYLRFRAVCRPWRSRTQDPRAHPLHRRFRPRNWMVVTMIPDPEPRRRLLNLSTAASLGVDLPALLPPVRHRRATGTEVIRLLNPLTNTVTDFPSITRIVAPTPSESQSSVLQKPGCVSPRAINGAGFDDSTFPPTLVLCPRDCASNIIFPKPGDAHWTLVSRGEARYPPFDVQGRVLYHSFISLRGRCYLTSPELQPLPRLVEVINQRHLCAPDTHHLLHIQSFLVDGNGDGRRMLMMVRCWRNVEYEHHGGAGRGAQDQMELFTAWRHAGHGVVGGGHRREEADPGEETRPPRRVCWLDALPSHSPPLQLMRYTWDTVSSALPANLEHYLAKYVDCKHVWS</sequence>
<dbReference type="AlphaFoldDB" id="A0AAQ3UQY1"/>
<dbReference type="Proteomes" id="UP001341281">
    <property type="component" value="Chromosome 10"/>
</dbReference>
<organism evidence="2 3">
    <name type="scientific">Paspalum notatum var. saurae</name>
    <dbReference type="NCBI Taxonomy" id="547442"/>
    <lineage>
        <taxon>Eukaryota</taxon>
        <taxon>Viridiplantae</taxon>
        <taxon>Streptophyta</taxon>
        <taxon>Embryophyta</taxon>
        <taxon>Tracheophyta</taxon>
        <taxon>Spermatophyta</taxon>
        <taxon>Magnoliopsida</taxon>
        <taxon>Liliopsida</taxon>
        <taxon>Poales</taxon>
        <taxon>Poaceae</taxon>
        <taxon>PACMAD clade</taxon>
        <taxon>Panicoideae</taxon>
        <taxon>Andropogonodae</taxon>
        <taxon>Paspaleae</taxon>
        <taxon>Paspalinae</taxon>
        <taxon>Paspalum</taxon>
    </lineage>
</organism>
<feature type="region of interest" description="Disordered" evidence="1">
    <location>
        <begin position="1"/>
        <end position="32"/>
    </location>
</feature>
<feature type="non-terminal residue" evidence="2">
    <location>
        <position position="401"/>
    </location>
</feature>
<accession>A0AAQ3UQY1</accession>
<dbReference type="PANTHER" id="PTHR33165">
    <property type="entry name" value="F-BOX DOMAIN CONTAINING PROTEIN-LIKE-RELATED"/>
    <property type="match status" value="1"/>
</dbReference>
<feature type="compositionally biased region" description="Basic residues" evidence="1">
    <location>
        <begin position="1"/>
        <end position="11"/>
    </location>
</feature>
<gene>
    <name evidence="2" type="ORF">U9M48_042202</name>
</gene>
<keyword evidence="3" id="KW-1185">Reference proteome</keyword>